<evidence type="ECO:0000313" key="3">
    <source>
        <dbReference type="Proteomes" id="UP000021816"/>
    </source>
</evidence>
<comment type="caution">
    <text evidence="2">The sequence shown here is derived from an EMBL/GenBank/DDBJ whole genome shotgun (WGS) entry which is preliminary data.</text>
</comment>
<reference evidence="2 3" key="1">
    <citation type="submission" date="2014-02" db="EMBL/GenBank/DDBJ databases">
        <title>Expanding our view of genomic diversity in Candidatus Accumulibacter clades.</title>
        <authorList>
            <person name="Skennerton C.T."/>
            <person name="Barr J.J."/>
            <person name="Slater F.R."/>
            <person name="Bond P.L."/>
            <person name="Tyson G.W."/>
        </authorList>
    </citation>
    <scope>NUCLEOTIDE SEQUENCE [LARGE SCALE GENOMIC DNA]</scope>
    <source>
        <strain evidence="3">BA-92</strain>
    </source>
</reference>
<name>A0A011QEW1_9PROT</name>
<dbReference type="STRING" id="1454003.AW10_03866"/>
<dbReference type="Proteomes" id="UP000021816">
    <property type="component" value="Unassembled WGS sequence"/>
</dbReference>
<evidence type="ECO:0000313" key="2">
    <source>
        <dbReference type="EMBL" id="EXI77314.1"/>
    </source>
</evidence>
<dbReference type="PATRIC" id="fig|1454003.3.peg.3925"/>
<protein>
    <recommendedName>
        <fullName evidence="4">Sel1 repeat family protein</fullName>
    </recommendedName>
</protein>
<feature type="signal peptide" evidence="1">
    <location>
        <begin position="1"/>
        <end position="24"/>
    </location>
</feature>
<proteinExistence type="predicted"/>
<accession>A0A011QEW1</accession>
<evidence type="ECO:0008006" key="4">
    <source>
        <dbReference type="Google" id="ProtNLM"/>
    </source>
</evidence>
<organism evidence="2 3">
    <name type="scientific">Candidatus Accumulibacter appositus</name>
    <dbReference type="NCBI Taxonomy" id="1454003"/>
    <lineage>
        <taxon>Bacteria</taxon>
        <taxon>Pseudomonadati</taxon>
        <taxon>Pseudomonadota</taxon>
        <taxon>Betaproteobacteria</taxon>
        <taxon>Candidatus Accumulibacter</taxon>
    </lineage>
</organism>
<keyword evidence="1" id="KW-0732">Signal</keyword>
<sequence length="136" mass="14176" precursor="true">MIRRAFLSLALALLTSLHGVPAGAAGERLQVRMQAVLEQARAAELGVGVGKNLMVAMALYCDAGTMGSAEGFYHLGRVLATAPRALRNPGLANSYLALAIRLGKRQAIAYYDPGVDKVLLGEPCGAFVDGHGLGRG</sequence>
<dbReference type="AlphaFoldDB" id="A0A011QEW1"/>
<gene>
    <name evidence="2" type="ORF">AW10_03866</name>
</gene>
<dbReference type="EMBL" id="JEMX01000104">
    <property type="protein sequence ID" value="EXI77314.1"/>
    <property type="molecule type" value="Genomic_DNA"/>
</dbReference>
<dbReference type="SUPFAM" id="SSF81901">
    <property type="entry name" value="HCP-like"/>
    <property type="match status" value="1"/>
</dbReference>
<evidence type="ECO:0000256" key="1">
    <source>
        <dbReference type="SAM" id="SignalP"/>
    </source>
</evidence>
<feature type="chain" id="PRO_5001463200" description="Sel1 repeat family protein" evidence="1">
    <location>
        <begin position="25"/>
        <end position="136"/>
    </location>
</feature>